<dbReference type="Proteomes" id="UP000218113">
    <property type="component" value="Unassembled WGS sequence"/>
</dbReference>
<evidence type="ECO:0000313" key="2">
    <source>
        <dbReference type="Proteomes" id="UP000218113"/>
    </source>
</evidence>
<organism evidence="1 2">
    <name type="scientific">SAR324 cluster bacterium</name>
    <dbReference type="NCBI Taxonomy" id="2024889"/>
    <lineage>
        <taxon>Bacteria</taxon>
        <taxon>Deltaproteobacteria</taxon>
        <taxon>SAR324 cluster</taxon>
    </lineage>
</organism>
<dbReference type="Gene3D" id="3.40.50.1820">
    <property type="entry name" value="alpha/beta hydrolase"/>
    <property type="match status" value="1"/>
</dbReference>
<comment type="caution">
    <text evidence="1">The sequence shown here is derived from an EMBL/GenBank/DDBJ whole genome shotgun (WGS) entry which is preliminary data.</text>
</comment>
<dbReference type="SUPFAM" id="SSF53474">
    <property type="entry name" value="alpha/beta-Hydrolases"/>
    <property type="match status" value="1"/>
</dbReference>
<dbReference type="EMBL" id="NVSR01000090">
    <property type="protein sequence ID" value="PCI26499.1"/>
    <property type="molecule type" value="Genomic_DNA"/>
</dbReference>
<proteinExistence type="predicted"/>
<sequence>MFLMDAFNPFAGFKLWNDSVEYLADSFQRNILFWDVLRKRGNNYFEHLEEGQPPVLAFEYKLVKDGKSLERPVNYSLVEIVERRHGEESWGEAKESRTIRPFKDVSPEKMRPILIVDPRAGHGPGIGGTQKESGIGNALDQGHHVYFLVFETDPIPGQTLADVKNAEIFFLEEIRKRHPEAPRPAVIGNCQGGWAMSIVTAERPDLVGPLLLNGSPLSYWSGRGSKDPMRYSGGLLGGVWNASFLSDLGGGVFDGAHLIQNFEMMHPANTLWSKHYNLYANIDTEEERFLKFEKWWGGFYLLTREEIHQIVRDLFIGNQLAHGVLELEPGNVTDLKKISAPVLVFCSEGDNITPPQQALHWIPEVYKSTEELKRCRQVIIYIVHPEIGHLGIFVSTAIAKKEQKELIGSVEMIRYLPPGLYEMIVEKGPTNPWSNDYQVRFEERDVEVLKDLDQTSTIDEEAFRTVARISENGDLIYSKLMSPWVRALVTPLFAETLRQLHPLRQQRVLISDLNPWLLPLKTLAPLIKQNPIRVREGNVFKQLETTFSDVMTLSLDVYQDLKEQTNESLFQGIYENPFLKPFLPPSEIKAQRKQSKEEKVERAAKQAKDQRFWHGLMKKGGYEEGIIRIIIAFVALEGIVETDQLVKGREIVFDSKRLVKLKSADIKEMALIQARILQTDQKKALAALNLLITSPEDRVKALNIAQEIVNASAITEQKKGLLESITAILS</sequence>
<dbReference type="Pfam" id="PF11339">
    <property type="entry name" value="DUF3141"/>
    <property type="match status" value="1"/>
</dbReference>
<gene>
    <name evidence="1" type="ORF">COB67_09970</name>
</gene>
<reference evidence="2" key="1">
    <citation type="submission" date="2017-08" db="EMBL/GenBank/DDBJ databases">
        <title>A dynamic microbial community with high functional redundancy inhabits the cold, oxic subseafloor aquifer.</title>
        <authorList>
            <person name="Tully B.J."/>
            <person name="Wheat C.G."/>
            <person name="Glazer B.T."/>
            <person name="Huber J.A."/>
        </authorList>
    </citation>
    <scope>NUCLEOTIDE SEQUENCE [LARGE SCALE GENOMIC DNA]</scope>
</reference>
<dbReference type="AlphaFoldDB" id="A0A2A4SZN9"/>
<protein>
    <submittedName>
        <fullName evidence="1">Poly(3-hydroxyalkanoate) synthetase</fullName>
    </submittedName>
</protein>
<dbReference type="PANTHER" id="PTHR36837:SF2">
    <property type="entry name" value="POLY(3-HYDROXYALKANOATE) POLYMERASE SUBUNIT PHAC"/>
    <property type="match status" value="1"/>
</dbReference>
<dbReference type="PANTHER" id="PTHR36837">
    <property type="entry name" value="POLY(3-HYDROXYALKANOATE) POLYMERASE SUBUNIT PHAC"/>
    <property type="match status" value="1"/>
</dbReference>
<accession>A0A2A4SZN9</accession>
<dbReference type="InterPro" id="IPR024501">
    <property type="entry name" value="DUF3141"/>
</dbReference>
<dbReference type="InterPro" id="IPR051321">
    <property type="entry name" value="PHA/PHB_synthase"/>
</dbReference>
<dbReference type="InterPro" id="IPR029058">
    <property type="entry name" value="AB_hydrolase_fold"/>
</dbReference>
<name>A0A2A4SZN9_9DELT</name>
<evidence type="ECO:0000313" key="1">
    <source>
        <dbReference type="EMBL" id="PCI26499.1"/>
    </source>
</evidence>